<keyword evidence="1" id="KW-0812">Transmembrane</keyword>
<feature type="transmembrane region" description="Helical" evidence="1">
    <location>
        <begin position="205"/>
        <end position="223"/>
    </location>
</feature>
<keyword evidence="1" id="KW-0472">Membrane</keyword>
<organism evidence="3 4">
    <name type="scientific">Candidatus Gottesmanbacteria bacterium RBG_13_37_7</name>
    <dbReference type="NCBI Taxonomy" id="1798369"/>
    <lineage>
        <taxon>Bacteria</taxon>
        <taxon>Candidatus Gottesmaniibacteriota</taxon>
    </lineage>
</organism>
<proteinExistence type="predicted"/>
<name>A0A1F5YJK6_9BACT</name>
<dbReference type="InterPro" id="IPR046477">
    <property type="entry name" value="DUF6798"/>
</dbReference>
<dbReference type="AlphaFoldDB" id="A0A1F5YJK6"/>
<evidence type="ECO:0000313" key="3">
    <source>
        <dbReference type="EMBL" id="OGG00361.1"/>
    </source>
</evidence>
<accession>A0A1F5YJK6</accession>
<feature type="transmembrane region" description="Helical" evidence="1">
    <location>
        <begin position="262"/>
        <end position="280"/>
    </location>
</feature>
<evidence type="ECO:0000313" key="4">
    <source>
        <dbReference type="Proteomes" id="UP000178230"/>
    </source>
</evidence>
<feature type="transmembrane region" description="Helical" evidence="1">
    <location>
        <begin position="287"/>
        <end position="308"/>
    </location>
</feature>
<feature type="transmembrane region" description="Helical" evidence="1">
    <location>
        <begin position="152"/>
        <end position="184"/>
    </location>
</feature>
<gene>
    <name evidence="3" type="ORF">A2Y99_02955</name>
</gene>
<feature type="transmembrane region" description="Helical" evidence="1">
    <location>
        <begin position="104"/>
        <end position="132"/>
    </location>
</feature>
<feature type="domain" description="DUF6798" evidence="2">
    <location>
        <begin position="426"/>
        <end position="481"/>
    </location>
</feature>
<reference evidence="3 4" key="1">
    <citation type="journal article" date="2016" name="Nat. Commun.">
        <title>Thousands of microbial genomes shed light on interconnected biogeochemical processes in an aquifer system.</title>
        <authorList>
            <person name="Anantharaman K."/>
            <person name="Brown C.T."/>
            <person name="Hug L.A."/>
            <person name="Sharon I."/>
            <person name="Castelle C.J."/>
            <person name="Probst A.J."/>
            <person name="Thomas B.C."/>
            <person name="Singh A."/>
            <person name="Wilkins M.J."/>
            <person name="Karaoz U."/>
            <person name="Brodie E.L."/>
            <person name="Williams K.H."/>
            <person name="Hubbard S.S."/>
            <person name="Banfield J.F."/>
        </authorList>
    </citation>
    <scope>NUCLEOTIDE SEQUENCE [LARGE SCALE GENOMIC DNA]</scope>
</reference>
<dbReference type="Proteomes" id="UP000178230">
    <property type="component" value="Unassembled WGS sequence"/>
</dbReference>
<dbReference type="EMBL" id="MFIY01000012">
    <property type="protein sequence ID" value="OGG00361.1"/>
    <property type="molecule type" value="Genomic_DNA"/>
</dbReference>
<protein>
    <recommendedName>
        <fullName evidence="2">DUF6798 domain-containing protein</fullName>
    </recommendedName>
</protein>
<feature type="transmembrane region" description="Helical" evidence="1">
    <location>
        <begin position="314"/>
        <end position="337"/>
    </location>
</feature>
<sequence>MVSILILLSIIFPLIYKYSFVITDQFTQIPIILSFLNRSYLLNDWYVNTCRNLGPRTFYAYYMAITAKLLSLPIAYFCHYIFFIFLIIMATYKLSNILFRNNYISLLTIITILFSSTYSLGGNVFISADFYAARLPLGFLLVGITSLFEKKYYLSAISFAIASYFHLHIGIIGGAIVFLAYFLSKFIFLNRDRFSEPNRQQFIELGKSFLFFLILIFPLYLLFRNEINPNVIKNQQGNLIDIIVYMRAPNHYLPSSWPLQHYYWFLGMLLLFGYFLWKLYRENRAIILYLFILTIIILLLCIIGYIGIDLFPIYFIIISQFYRLTLVICWMSLILISGSIYHRVFIQKSDRILLLIPFFLTNIKDFQPSKTWMLSVIMLILLIFMVRFIPKYLFILILLISFSLHRYHNKLNITSFIDHPTIETSLAQWVEAKTPENSLFLIPPDFQKFRLVAKHPIVVDWKAFPFQKSAILEWGERICDIANQVKCNFRYMSLDKAIQGYNSLEITDLERIHQKYPFDYIVSAKSLALTIEYSEGNYFIYKWPKESDQKVF</sequence>
<feature type="transmembrane region" description="Helical" evidence="1">
    <location>
        <begin position="372"/>
        <end position="400"/>
    </location>
</feature>
<feature type="transmembrane region" description="Helical" evidence="1">
    <location>
        <begin position="74"/>
        <end position="92"/>
    </location>
</feature>
<keyword evidence="1" id="KW-1133">Transmembrane helix</keyword>
<comment type="caution">
    <text evidence="3">The sequence shown here is derived from an EMBL/GenBank/DDBJ whole genome shotgun (WGS) entry which is preliminary data.</text>
</comment>
<evidence type="ECO:0000256" key="1">
    <source>
        <dbReference type="SAM" id="Phobius"/>
    </source>
</evidence>
<dbReference type="Pfam" id="PF20604">
    <property type="entry name" value="DUF6798"/>
    <property type="match status" value="1"/>
</dbReference>
<evidence type="ECO:0000259" key="2">
    <source>
        <dbReference type="Pfam" id="PF20604"/>
    </source>
</evidence>